<keyword evidence="4" id="KW-1185">Reference proteome</keyword>
<feature type="transmembrane region" description="Helical" evidence="1">
    <location>
        <begin position="542"/>
        <end position="565"/>
    </location>
</feature>
<evidence type="ECO:0000313" key="3">
    <source>
        <dbReference type="EMBL" id="OAA74559.1"/>
    </source>
</evidence>
<proteinExistence type="predicted"/>
<dbReference type="Proteomes" id="UP000076881">
    <property type="component" value="Unassembled WGS sequence"/>
</dbReference>
<keyword evidence="1" id="KW-1133">Transmembrane helix</keyword>
<gene>
    <name evidence="3" type="ORF">LEL_08140</name>
</gene>
<dbReference type="Pfam" id="PF14269">
    <property type="entry name" value="Arylsulfotran_2"/>
    <property type="match status" value="1"/>
</dbReference>
<keyword evidence="2" id="KW-0732">Signal</keyword>
<dbReference type="AlphaFoldDB" id="A0A162N2P8"/>
<evidence type="ECO:0000313" key="4">
    <source>
        <dbReference type="Proteomes" id="UP000076881"/>
    </source>
</evidence>
<reference evidence="3 4" key="1">
    <citation type="journal article" date="2016" name="Genome Biol. Evol.">
        <title>Divergent and convergent evolution of fungal pathogenicity.</title>
        <authorList>
            <person name="Shang Y."/>
            <person name="Xiao G."/>
            <person name="Zheng P."/>
            <person name="Cen K."/>
            <person name="Zhan S."/>
            <person name="Wang C."/>
        </authorList>
    </citation>
    <scope>NUCLEOTIDE SEQUENCE [LARGE SCALE GENOMIC DNA]</scope>
    <source>
        <strain evidence="3 4">RCEF 1005</strain>
    </source>
</reference>
<dbReference type="EMBL" id="AZHF01000006">
    <property type="protein sequence ID" value="OAA74559.1"/>
    <property type="molecule type" value="Genomic_DNA"/>
</dbReference>
<dbReference type="SUPFAM" id="SSF50998">
    <property type="entry name" value="Quinoprotein alcohol dehydrogenase-like"/>
    <property type="match status" value="1"/>
</dbReference>
<name>A0A162N2P8_CORDF</name>
<protein>
    <submittedName>
        <fullName evidence="3">Arylsulfotransferase</fullName>
    </submittedName>
</protein>
<sequence length="588" mass="64360">MPSKRTASVAAAVLLSIGGAVADQPSFSDNSAYAAFANKTDGFPRQTFRSSDIIAPVLQVNSWDKTQTDDSSYIFIGASYGKEKAAPMILSGKDLSLVYADQQYDQVYSSSVQTFNGTKYITFWEGSHGDSSADGRWLMYDSKYELKYNLTAQGSKNLRNDMPDMRVTRDNTILLATYETVSFDCSAAGGPKEAPLLDSGFQEIDPATNKVLFEWSARQHFNLSDSFIKYNKDFDVGSPPLFDYFHLSSVEKSDDGNYLISSSHFCMLAMIDGRDGHVMWTLGGKNNDFKDLSGGNATNFAWQHDAQLSGANDIILFDNHEPSTEQCDSNCASRGLRLRLDQEQKTVELVQEFYHPEGVNSGHMGGVQLLKEGHTMVAWGDNPSFVEYNKAGQPVMDVQRGLLGVGFQEGMYAYRVSRHRWQGEPSWPPSVAVDAPSRSTSNATVYVSWNGATDVAQWAILASDTADTVSNYKNVIAQVNRTGFETQITLDSALPRRYIGAAAVSAGGDVMGASFVYDMRTGKAVMQSSGITTINPPVKATAAAGAMGGSIFGVSMLFYICNYFWRRKGLRVPVTDHPTYEKVGSSAV</sequence>
<dbReference type="GO" id="GO:0016740">
    <property type="term" value="F:transferase activity"/>
    <property type="evidence" value="ECO:0007669"/>
    <property type="project" value="UniProtKB-KW"/>
</dbReference>
<organism evidence="3 4">
    <name type="scientific">Akanthomyces lecanii RCEF 1005</name>
    <dbReference type="NCBI Taxonomy" id="1081108"/>
    <lineage>
        <taxon>Eukaryota</taxon>
        <taxon>Fungi</taxon>
        <taxon>Dikarya</taxon>
        <taxon>Ascomycota</taxon>
        <taxon>Pezizomycotina</taxon>
        <taxon>Sordariomycetes</taxon>
        <taxon>Hypocreomycetidae</taxon>
        <taxon>Hypocreales</taxon>
        <taxon>Cordycipitaceae</taxon>
        <taxon>Akanthomyces</taxon>
        <taxon>Cordyceps confragosa</taxon>
    </lineage>
</organism>
<comment type="caution">
    <text evidence="3">The sequence shown here is derived from an EMBL/GenBank/DDBJ whole genome shotgun (WGS) entry which is preliminary data.</text>
</comment>
<evidence type="ECO:0000256" key="2">
    <source>
        <dbReference type="SAM" id="SignalP"/>
    </source>
</evidence>
<keyword evidence="1" id="KW-0812">Transmembrane</keyword>
<dbReference type="InterPro" id="IPR053143">
    <property type="entry name" value="Arylsulfate_ST"/>
</dbReference>
<evidence type="ECO:0000256" key="1">
    <source>
        <dbReference type="SAM" id="Phobius"/>
    </source>
</evidence>
<dbReference type="STRING" id="1081108.A0A162N2P8"/>
<keyword evidence="3" id="KW-0808">Transferase</keyword>
<dbReference type="PANTHER" id="PTHR35340">
    <property type="entry name" value="PQQ ENZYME REPEAT PROTEIN-RELATED"/>
    <property type="match status" value="1"/>
</dbReference>
<feature type="signal peptide" evidence="2">
    <location>
        <begin position="1"/>
        <end position="22"/>
    </location>
</feature>
<feature type="chain" id="PRO_5007837836" evidence="2">
    <location>
        <begin position="23"/>
        <end position="588"/>
    </location>
</feature>
<accession>A0A162N2P8</accession>
<dbReference type="OrthoDB" id="5427350at2759"/>
<dbReference type="PANTHER" id="PTHR35340:SF5">
    <property type="entry name" value="ASST-DOMAIN-CONTAINING PROTEIN"/>
    <property type="match status" value="1"/>
</dbReference>
<dbReference type="InterPro" id="IPR039535">
    <property type="entry name" value="ASST-like"/>
</dbReference>
<keyword evidence="1" id="KW-0472">Membrane</keyword>
<dbReference type="InterPro" id="IPR011047">
    <property type="entry name" value="Quinoprotein_ADH-like_sf"/>
</dbReference>